<dbReference type="InterPro" id="IPR005170">
    <property type="entry name" value="Transptr-assoc_dom"/>
</dbReference>
<dbReference type="InterPro" id="IPR002550">
    <property type="entry name" value="CNNM"/>
</dbReference>
<evidence type="ECO:0000259" key="13">
    <source>
        <dbReference type="PROSITE" id="PS51846"/>
    </source>
</evidence>
<keyword evidence="15" id="KW-1185">Reference proteome</keyword>
<dbReference type="SMART" id="SM00116">
    <property type="entry name" value="CBS"/>
    <property type="match status" value="2"/>
</dbReference>
<keyword evidence="4 10" id="KW-0812">Transmembrane</keyword>
<comment type="subcellular location">
    <subcellularLocation>
        <location evidence="1">Cell membrane</location>
        <topology evidence="1">Multi-pass membrane protein</topology>
    </subcellularLocation>
</comment>
<dbReference type="PANTHER" id="PTHR22777:SF32">
    <property type="entry name" value="UPF0053 INNER MEMBRANE PROTEIN YFJD"/>
    <property type="match status" value="1"/>
</dbReference>
<sequence>MIVALLFVVAFLLVALGGFMAALESALGVEGGDIHDQNAIGFVRVVAETTAGVLVTLAFVKVLDSWWLALVLSALIMTAASFVLVGTSPRSVARAHPERMLAFAGPIIRVLRVILGPVAGLLVALGDRVTPMRARSTVGSEEQLLSLIDDATEHSVLEQADAELIHSVFEFGDRIVREVMVPRTDMVTVDASATVAAAMSLFLGRGVSRVPVVGDGPDDVTGVLYLRDVSRLVYERPGNADAQAVATLQRPAVFVPESKPADALLRQMQLEKNHLALVVDEYGGIAGLVTMEDLIEELVGEIDDEYDKTAPLVEALGDASIAPGSGSYRVSARLSIDELGELFDIEFDEDDVEDVDSVGGLLSKALGKLPEPGDEVGVAGLELTAERNEGRRGSRLATVLVRRATIDRDEQGHR</sequence>
<dbReference type="InterPro" id="IPR046342">
    <property type="entry name" value="CBS_dom_sf"/>
</dbReference>
<feature type="domain" description="CBS" evidence="12">
    <location>
        <begin position="180"/>
        <end position="242"/>
    </location>
</feature>
<keyword evidence="3" id="KW-1003">Cell membrane</keyword>
<dbReference type="Gene3D" id="3.30.465.10">
    <property type="match status" value="1"/>
</dbReference>
<dbReference type="SUPFAM" id="SSF54631">
    <property type="entry name" value="CBS-domain pair"/>
    <property type="match status" value="1"/>
</dbReference>
<feature type="transmembrane region" description="Helical" evidence="11">
    <location>
        <begin position="107"/>
        <end position="126"/>
    </location>
</feature>
<dbReference type="EMBL" id="JBHSCN010000006">
    <property type="protein sequence ID" value="MFC4244386.1"/>
    <property type="molecule type" value="Genomic_DNA"/>
</dbReference>
<evidence type="ECO:0000256" key="8">
    <source>
        <dbReference type="ARBA" id="ARBA00023136"/>
    </source>
</evidence>
<dbReference type="InterPro" id="IPR016169">
    <property type="entry name" value="FAD-bd_PCMH_sub2"/>
</dbReference>
<evidence type="ECO:0000259" key="12">
    <source>
        <dbReference type="PROSITE" id="PS51371"/>
    </source>
</evidence>
<proteinExistence type="inferred from homology"/>
<organism evidence="14 15">
    <name type="scientific">Gryllotalpicola reticulitermitis</name>
    <dbReference type="NCBI Taxonomy" id="1184153"/>
    <lineage>
        <taxon>Bacteria</taxon>
        <taxon>Bacillati</taxon>
        <taxon>Actinomycetota</taxon>
        <taxon>Actinomycetes</taxon>
        <taxon>Micrococcales</taxon>
        <taxon>Microbacteriaceae</taxon>
        <taxon>Gryllotalpicola</taxon>
    </lineage>
</organism>
<feature type="domain" description="CBS" evidence="12">
    <location>
        <begin position="248"/>
        <end position="305"/>
    </location>
</feature>
<dbReference type="Pfam" id="PF01595">
    <property type="entry name" value="CNNM"/>
    <property type="match status" value="1"/>
</dbReference>
<gene>
    <name evidence="14" type="ORF">ACFOYW_13480</name>
</gene>
<dbReference type="Pfam" id="PF03471">
    <property type="entry name" value="CorC_HlyC"/>
    <property type="match status" value="1"/>
</dbReference>
<evidence type="ECO:0000256" key="5">
    <source>
        <dbReference type="ARBA" id="ARBA00022737"/>
    </source>
</evidence>
<keyword evidence="8 10" id="KW-0472">Membrane</keyword>
<evidence type="ECO:0000256" key="11">
    <source>
        <dbReference type="SAM" id="Phobius"/>
    </source>
</evidence>
<dbReference type="Pfam" id="PF00571">
    <property type="entry name" value="CBS"/>
    <property type="match status" value="2"/>
</dbReference>
<evidence type="ECO:0000256" key="1">
    <source>
        <dbReference type="ARBA" id="ARBA00004651"/>
    </source>
</evidence>
<evidence type="ECO:0000313" key="14">
    <source>
        <dbReference type="EMBL" id="MFC4244386.1"/>
    </source>
</evidence>
<comment type="similarity">
    <text evidence="2">Belongs to the UPF0053 family.</text>
</comment>
<evidence type="ECO:0000256" key="6">
    <source>
        <dbReference type="ARBA" id="ARBA00022989"/>
    </source>
</evidence>
<evidence type="ECO:0000256" key="3">
    <source>
        <dbReference type="ARBA" id="ARBA00022475"/>
    </source>
</evidence>
<name>A0ABV8QA95_9MICO</name>
<protein>
    <submittedName>
        <fullName evidence="14">Hemolysin family protein</fullName>
    </submittedName>
</protein>
<dbReference type="InterPro" id="IPR000644">
    <property type="entry name" value="CBS_dom"/>
</dbReference>
<dbReference type="CDD" id="cd04590">
    <property type="entry name" value="CBS_pair_CorC_HlyC_assoc"/>
    <property type="match status" value="1"/>
</dbReference>
<comment type="caution">
    <text evidence="14">The sequence shown here is derived from an EMBL/GenBank/DDBJ whole genome shotgun (WGS) entry which is preliminary data.</text>
</comment>
<dbReference type="InterPro" id="IPR044751">
    <property type="entry name" value="Ion_transp-like_CBS"/>
</dbReference>
<evidence type="ECO:0000256" key="10">
    <source>
        <dbReference type="PROSITE-ProRule" id="PRU01193"/>
    </source>
</evidence>
<dbReference type="Gene3D" id="3.10.580.10">
    <property type="entry name" value="CBS-domain"/>
    <property type="match status" value="1"/>
</dbReference>
<keyword evidence="5" id="KW-0677">Repeat</keyword>
<accession>A0ABV8QA95</accession>
<evidence type="ECO:0000313" key="15">
    <source>
        <dbReference type="Proteomes" id="UP001595900"/>
    </source>
</evidence>
<keyword evidence="6 10" id="KW-1133">Transmembrane helix</keyword>
<feature type="transmembrane region" description="Helical" evidence="11">
    <location>
        <begin position="42"/>
        <end position="60"/>
    </location>
</feature>
<dbReference type="InterPro" id="IPR036318">
    <property type="entry name" value="FAD-bd_PCMH-like_sf"/>
</dbReference>
<evidence type="ECO:0000256" key="7">
    <source>
        <dbReference type="ARBA" id="ARBA00023122"/>
    </source>
</evidence>
<feature type="domain" description="CNNM transmembrane" evidence="13">
    <location>
        <begin position="1"/>
        <end position="161"/>
    </location>
</feature>
<evidence type="ECO:0000256" key="4">
    <source>
        <dbReference type="ARBA" id="ARBA00022692"/>
    </source>
</evidence>
<dbReference type="SMART" id="SM01091">
    <property type="entry name" value="CorC_HlyC"/>
    <property type="match status" value="1"/>
</dbReference>
<dbReference type="PANTHER" id="PTHR22777">
    <property type="entry name" value="HEMOLYSIN-RELATED"/>
    <property type="match status" value="1"/>
</dbReference>
<keyword evidence="7 9" id="KW-0129">CBS domain</keyword>
<dbReference type="SUPFAM" id="SSF56176">
    <property type="entry name" value="FAD-binding/transporter-associated domain-like"/>
    <property type="match status" value="1"/>
</dbReference>
<reference evidence="15" key="1">
    <citation type="journal article" date="2019" name="Int. J. Syst. Evol. Microbiol.">
        <title>The Global Catalogue of Microorganisms (GCM) 10K type strain sequencing project: providing services to taxonomists for standard genome sequencing and annotation.</title>
        <authorList>
            <consortium name="The Broad Institute Genomics Platform"/>
            <consortium name="The Broad Institute Genome Sequencing Center for Infectious Disease"/>
            <person name="Wu L."/>
            <person name="Ma J."/>
        </authorList>
    </citation>
    <scope>NUCLEOTIDE SEQUENCE [LARGE SCALE GENOMIC DNA]</scope>
    <source>
        <strain evidence="15">CGMCC 1.10363</strain>
    </source>
</reference>
<dbReference type="PROSITE" id="PS51371">
    <property type="entry name" value="CBS"/>
    <property type="match status" value="2"/>
</dbReference>
<evidence type="ECO:0000256" key="2">
    <source>
        <dbReference type="ARBA" id="ARBA00006337"/>
    </source>
</evidence>
<dbReference type="PROSITE" id="PS51846">
    <property type="entry name" value="CNNM"/>
    <property type="match status" value="1"/>
</dbReference>
<dbReference type="Proteomes" id="UP001595900">
    <property type="component" value="Unassembled WGS sequence"/>
</dbReference>
<evidence type="ECO:0000256" key="9">
    <source>
        <dbReference type="PROSITE-ProRule" id="PRU00703"/>
    </source>
</evidence>
<feature type="transmembrane region" description="Helical" evidence="11">
    <location>
        <begin position="67"/>
        <end position="87"/>
    </location>
</feature>
<dbReference type="RefSeq" id="WP_390229837.1">
    <property type="nucleotide sequence ID" value="NZ_JBHSCN010000006.1"/>
</dbReference>